<dbReference type="EMBL" id="JBHLUX010000088">
    <property type="protein sequence ID" value="MFC0472811.1"/>
    <property type="molecule type" value="Genomic_DNA"/>
</dbReference>
<evidence type="ECO:0000256" key="3">
    <source>
        <dbReference type="ARBA" id="ARBA00012239"/>
    </source>
</evidence>
<dbReference type="SUPFAM" id="SSF53383">
    <property type="entry name" value="PLP-dependent transferases"/>
    <property type="match status" value="1"/>
</dbReference>
<dbReference type="PANTHER" id="PTHR11601:SF34">
    <property type="entry name" value="CYSTEINE DESULFURASE"/>
    <property type="match status" value="1"/>
</dbReference>
<comment type="caution">
    <text evidence="12">The sequence shown here is derived from an EMBL/GenBank/DDBJ whole genome shotgun (WGS) entry which is preliminary data.</text>
</comment>
<evidence type="ECO:0000256" key="2">
    <source>
        <dbReference type="ARBA" id="ARBA00006490"/>
    </source>
</evidence>
<comment type="catalytic activity">
    <reaction evidence="9">
        <text>(sulfur carrier)-H + L-cysteine = (sulfur carrier)-SH + L-alanine</text>
        <dbReference type="Rhea" id="RHEA:43892"/>
        <dbReference type="Rhea" id="RHEA-COMP:14737"/>
        <dbReference type="Rhea" id="RHEA-COMP:14739"/>
        <dbReference type="ChEBI" id="CHEBI:29917"/>
        <dbReference type="ChEBI" id="CHEBI:35235"/>
        <dbReference type="ChEBI" id="CHEBI:57972"/>
        <dbReference type="ChEBI" id="CHEBI:64428"/>
        <dbReference type="EC" id="2.8.1.7"/>
    </reaction>
</comment>
<dbReference type="InterPro" id="IPR015421">
    <property type="entry name" value="PyrdxlP-dep_Trfase_major"/>
</dbReference>
<dbReference type="InterPro" id="IPR015424">
    <property type="entry name" value="PyrdxlP-dep_Trfase"/>
</dbReference>
<evidence type="ECO:0000256" key="9">
    <source>
        <dbReference type="ARBA" id="ARBA00050776"/>
    </source>
</evidence>
<evidence type="ECO:0000313" key="12">
    <source>
        <dbReference type="EMBL" id="MFC0472811.1"/>
    </source>
</evidence>
<dbReference type="Gene3D" id="3.40.640.10">
    <property type="entry name" value="Type I PLP-dependent aspartate aminotransferase-like (Major domain)"/>
    <property type="match status" value="1"/>
</dbReference>
<evidence type="ECO:0000256" key="4">
    <source>
        <dbReference type="ARBA" id="ARBA00022679"/>
    </source>
</evidence>
<evidence type="ECO:0000256" key="5">
    <source>
        <dbReference type="ARBA" id="ARBA00022723"/>
    </source>
</evidence>
<evidence type="ECO:0000259" key="11">
    <source>
        <dbReference type="Pfam" id="PF00266"/>
    </source>
</evidence>
<dbReference type="InterPro" id="IPR016454">
    <property type="entry name" value="Cysteine_dSase"/>
</dbReference>
<keyword evidence="13" id="KW-1185">Reference proteome</keyword>
<evidence type="ECO:0000256" key="6">
    <source>
        <dbReference type="ARBA" id="ARBA00022898"/>
    </source>
</evidence>
<dbReference type="Gene3D" id="3.90.1150.10">
    <property type="entry name" value="Aspartate Aminotransferase, domain 1"/>
    <property type="match status" value="1"/>
</dbReference>
<dbReference type="Pfam" id="PF00266">
    <property type="entry name" value="Aminotran_5"/>
    <property type="match status" value="1"/>
</dbReference>
<accession>A0ABV6KHK3</accession>
<comment type="similarity">
    <text evidence="2">Belongs to the class-V pyridoxal-phosphate-dependent aminotransferase family. NifS/IscS subfamily.</text>
</comment>
<sequence>MKQIYLDYNASTPLAPEVIEAMLPFLRDHYGNPSTTHFAAKEAKKAVEKAREQVANLLGATKEEIIFTSGGSESNNHVIKKVFEQYQKQGKHIITTKIEHPAVHEPIRYLKKYGAEVTYVGVDQYGKVSLEQIKKAIRPDTILITVMHANNEVGTMQPIQEIGQLAHEHGIFFHTDAAQSVGKVPLNAGQQWVDFLSLAGHKLYAPKGVGALYIRKGVKLDPYIHGAGHEFGMRAGTENVLLIVGLGEACESAKMFLENGTSIEELKQYFLSLLTKAFPKQIRVNGHPTDCLPNTLNVSFANRVGQDILEAVPEIAASTGSACHSGEITLSPVLHAMGVSPEDGKGTIRFSLGRYTTKTELKETVHLLKDRLR</sequence>
<reference evidence="12 13" key="1">
    <citation type="submission" date="2024-09" db="EMBL/GenBank/DDBJ databases">
        <authorList>
            <person name="Sun Q."/>
            <person name="Mori K."/>
        </authorList>
    </citation>
    <scope>NUCLEOTIDE SEQUENCE [LARGE SCALE GENOMIC DNA]</scope>
    <source>
        <strain evidence="12 13">NCAIM B.02610</strain>
    </source>
</reference>
<evidence type="ECO:0000313" key="13">
    <source>
        <dbReference type="Proteomes" id="UP001589838"/>
    </source>
</evidence>
<evidence type="ECO:0000256" key="10">
    <source>
        <dbReference type="RuleBase" id="RU004504"/>
    </source>
</evidence>
<keyword evidence="6" id="KW-0663">Pyridoxal phosphate</keyword>
<protein>
    <recommendedName>
        <fullName evidence="3">cysteine desulfurase</fullName>
        <ecNumber evidence="3">2.8.1.7</ecNumber>
    </recommendedName>
</protein>
<name>A0ABV6KHK3_9BACI</name>
<dbReference type="PANTHER" id="PTHR11601">
    <property type="entry name" value="CYSTEINE DESULFURYLASE FAMILY MEMBER"/>
    <property type="match status" value="1"/>
</dbReference>
<comment type="cofactor">
    <cofactor evidence="1 10">
        <name>pyridoxal 5'-phosphate</name>
        <dbReference type="ChEBI" id="CHEBI:597326"/>
    </cofactor>
</comment>
<keyword evidence="4" id="KW-0808">Transferase</keyword>
<dbReference type="InterPro" id="IPR000192">
    <property type="entry name" value="Aminotrans_V_dom"/>
</dbReference>
<dbReference type="EC" id="2.8.1.7" evidence="3"/>
<evidence type="ECO:0000256" key="8">
    <source>
        <dbReference type="ARBA" id="ARBA00023014"/>
    </source>
</evidence>
<dbReference type="NCBIfam" id="NF002806">
    <property type="entry name" value="PRK02948.1"/>
    <property type="match status" value="1"/>
</dbReference>
<organism evidence="12 13">
    <name type="scientific">Halalkalibacter kiskunsagensis</name>
    <dbReference type="NCBI Taxonomy" id="1548599"/>
    <lineage>
        <taxon>Bacteria</taxon>
        <taxon>Bacillati</taxon>
        <taxon>Bacillota</taxon>
        <taxon>Bacilli</taxon>
        <taxon>Bacillales</taxon>
        <taxon>Bacillaceae</taxon>
        <taxon>Halalkalibacter</taxon>
    </lineage>
</organism>
<dbReference type="PROSITE" id="PS00595">
    <property type="entry name" value="AA_TRANSFER_CLASS_5"/>
    <property type="match status" value="1"/>
</dbReference>
<dbReference type="RefSeq" id="WP_335962682.1">
    <property type="nucleotide sequence ID" value="NZ_JAXBLX010000032.1"/>
</dbReference>
<keyword evidence="5" id="KW-0479">Metal-binding</keyword>
<dbReference type="PIRSF" id="PIRSF005572">
    <property type="entry name" value="NifS"/>
    <property type="match status" value="1"/>
</dbReference>
<dbReference type="Proteomes" id="UP001589838">
    <property type="component" value="Unassembled WGS sequence"/>
</dbReference>
<dbReference type="InterPro" id="IPR020578">
    <property type="entry name" value="Aminotrans_V_PyrdxlP_BS"/>
</dbReference>
<evidence type="ECO:0000256" key="1">
    <source>
        <dbReference type="ARBA" id="ARBA00001933"/>
    </source>
</evidence>
<dbReference type="InterPro" id="IPR015422">
    <property type="entry name" value="PyrdxlP-dep_Trfase_small"/>
</dbReference>
<proteinExistence type="inferred from homology"/>
<keyword evidence="7" id="KW-0408">Iron</keyword>
<keyword evidence="8" id="KW-0411">Iron-sulfur</keyword>
<gene>
    <name evidence="12" type="ORF">ACFFHM_20570</name>
</gene>
<feature type="domain" description="Aminotransferase class V" evidence="11">
    <location>
        <begin position="4"/>
        <end position="362"/>
    </location>
</feature>
<evidence type="ECO:0000256" key="7">
    <source>
        <dbReference type="ARBA" id="ARBA00023004"/>
    </source>
</evidence>